<dbReference type="Pfam" id="PF08448">
    <property type="entry name" value="PAS_4"/>
    <property type="match status" value="1"/>
</dbReference>
<organism evidence="4 5">
    <name type="scientific">Halomonas litopenaei</name>
    <dbReference type="NCBI Taxonomy" id="2109328"/>
    <lineage>
        <taxon>Bacteria</taxon>
        <taxon>Pseudomonadati</taxon>
        <taxon>Pseudomonadota</taxon>
        <taxon>Gammaproteobacteria</taxon>
        <taxon>Oceanospirillales</taxon>
        <taxon>Halomonadaceae</taxon>
        <taxon>Halomonas</taxon>
    </lineage>
</organism>
<dbReference type="Pfam" id="PF00990">
    <property type="entry name" value="GGDEF"/>
    <property type="match status" value="1"/>
</dbReference>
<protein>
    <recommendedName>
        <fullName evidence="1">diguanylate cyclase</fullName>
        <ecNumber evidence="1">2.7.7.65</ecNumber>
    </recommendedName>
</protein>
<dbReference type="InterPro" id="IPR043128">
    <property type="entry name" value="Rev_trsase/Diguanyl_cyclase"/>
</dbReference>
<dbReference type="PANTHER" id="PTHR45138">
    <property type="entry name" value="REGULATORY COMPONENTS OF SENSORY TRANSDUCTION SYSTEM"/>
    <property type="match status" value="1"/>
</dbReference>
<evidence type="ECO:0000313" key="5">
    <source>
        <dbReference type="Proteomes" id="UP000241895"/>
    </source>
</evidence>
<sequence>MSVWRFFRRDKTKAESGTPPQTMTVSDGESGAEALLGAAPGSALLLDHEGTIVWANARQCNELGKSLADIRGLSLTDVHCSTAAETLELALARCREGGGSWEGVVACDGVGRLRHLGTSIHPVSWCAARWMLMKHDVSRLQLQAASAQRLSRTIESRMARLPGVVFRLRQSPGGGLSFDYLGPGFESQTGLSRQSALEDVEVVLSRLDEDAREQLTLALAQSLVSLTPWHLDITLGDAQETVAEGQRWFEARGTPQRFDDGTVVWDGLLLDVTQRKQAESRVAKLVSTDVLTGVMNRRAFLEAGARVLARLRRRGEPAVLAMLDLDHFKSLNDAYGHAAGDMVLKAFADTCRLSLRPYDLLARIGGEEFLVLLGDVHAEDAWDILERLRSNVEASTLKVDRRALKVTVSMGAICVGQDESLDMAMRRVDGALYDAKRAGRNQLKGLLPEYERDNLALSKALASSTIYKEIEMALSEDLRIPKPCPNCGSYNMRVPSTKNPDEKVHCASCQTYVCLYAEAEEMIEKTPKSESEELIEKAMNRDK</sequence>
<dbReference type="InterPro" id="IPR029787">
    <property type="entry name" value="Nucleotide_cyclase"/>
</dbReference>
<evidence type="ECO:0000256" key="1">
    <source>
        <dbReference type="ARBA" id="ARBA00012528"/>
    </source>
</evidence>
<dbReference type="InterPro" id="IPR013656">
    <property type="entry name" value="PAS_4"/>
</dbReference>
<proteinExistence type="predicted"/>
<dbReference type="PROSITE" id="PS50887">
    <property type="entry name" value="GGDEF"/>
    <property type="match status" value="1"/>
</dbReference>
<dbReference type="NCBIfam" id="TIGR00254">
    <property type="entry name" value="GGDEF"/>
    <property type="match status" value="1"/>
</dbReference>
<comment type="catalytic activity">
    <reaction evidence="2">
        <text>2 GTP = 3',3'-c-di-GMP + 2 diphosphate</text>
        <dbReference type="Rhea" id="RHEA:24898"/>
        <dbReference type="ChEBI" id="CHEBI:33019"/>
        <dbReference type="ChEBI" id="CHEBI:37565"/>
        <dbReference type="ChEBI" id="CHEBI:58805"/>
        <dbReference type="EC" id="2.7.7.65"/>
    </reaction>
</comment>
<evidence type="ECO:0000259" key="3">
    <source>
        <dbReference type="PROSITE" id="PS50887"/>
    </source>
</evidence>
<dbReference type="InterPro" id="IPR035965">
    <property type="entry name" value="PAS-like_dom_sf"/>
</dbReference>
<name>A0ABX5J469_9GAMM</name>
<feature type="domain" description="GGDEF" evidence="3">
    <location>
        <begin position="316"/>
        <end position="448"/>
    </location>
</feature>
<keyword evidence="5" id="KW-1185">Reference proteome</keyword>
<dbReference type="InterPro" id="IPR000160">
    <property type="entry name" value="GGDEF_dom"/>
</dbReference>
<dbReference type="PANTHER" id="PTHR45138:SF9">
    <property type="entry name" value="DIGUANYLATE CYCLASE DGCM-RELATED"/>
    <property type="match status" value="1"/>
</dbReference>
<dbReference type="Gene3D" id="3.30.450.20">
    <property type="entry name" value="PAS domain"/>
    <property type="match status" value="2"/>
</dbReference>
<dbReference type="CDD" id="cd01949">
    <property type="entry name" value="GGDEF"/>
    <property type="match status" value="1"/>
</dbReference>
<reference evidence="4 5" key="1">
    <citation type="submission" date="2018-03" db="EMBL/GenBank/DDBJ databases">
        <authorList>
            <person name="Zhou J."/>
            <person name="Li X."/>
            <person name="Xue M."/>
            <person name="Yin J."/>
        </authorList>
    </citation>
    <scope>NUCLEOTIDE SEQUENCE [LARGE SCALE GENOMIC DNA]</scope>
    <source>
        <strain evidence="4 5">SYSU ZJ2214</strain>
    </source>
</reference>
<dbReference type="Gene3D" id="3.30.70.270">
    <property type="match status" value="1"/>
</dbReference>
<dbReference type="SMART" id="SM00267">
    <property type="entry name" value="GGDEF"/>
    <property type="match status" value="1"/>
</dbReference>
<dbReference type="Proteomes" id="UP000241895">
    <property type="component" value="Unassembled WGS sequence"/>
</dbReference>
<comment type="caution">
    <text evidence="4">The sequence shown here is derived from an EMBL/GenBank/DDBJ whole genome shotgun (WGS) entry which is preliminary data.</text>
</comment>
<dbReference type="SUPFAM" id="SSF55785">
    <property type="entry name" value="PYP-like sensor domain (PAS domain)"/>
    <property type="match status" value="2"/>
</dbReference>
<dbReference type="SUPFAM" id="SSF55073">
    <property type="entry name" value="Nucleotide cyclase"/>
    <property type="match status" value="1"/>
</dbReference>
<dbReference type="InterPro" id="IPR050469">
    <property type="entry name" value="Diguanylate_Cyclase"/>
</dbReference>
<accession>A0ABX5J469</accession>
<dbReference type="EC" id="2.7.7.65" evidence="1"/>
<dbReference type="EMBL" id="PXNS01000001">
    <property type="protein sequence ID" value="PTL96493.1"/>
    <property type="molecule type" value="Genomic_DNA"/>
</dbReference>
<evidence type="ECO:0000256" key="2">
    <source>
        <dbReference type="ARBA" id="ARBA00034247"/>
    </source>
</evidence>
<gene>
    <name evidence="4" type="ORF">C6W88_03745</name>
</gene>
<evidence type="ECO:0000313" key="4">
    <source>
        <dbReference type="EMBL" id="PTL96493.1"/>
    </source>
</evidence>